<protein>
    <submittedName>
        <fullName evidence="6">Amino acid/polyamine/organocation transporter, APC superfamily</fullName>
    </submittedName>
</protein>
<dbReference type="PANTHER" id="PTHR11785">
    <property type="entry name" value="AMINO ACID TRANSPORTER"/>
    <property type="match status" value="1"/>
</dbReference>
<evidence type="ECO:0000256" key="2">
    <source>
        <dbReference type="ARBA" id="ARBA00022692"/>
    </source>
</evidence>
<dbReference type="PIRSF" id="PIRSF006060">
    <property type="entry name" value="AA_transporter"/>
    <property type="match status" value="1"/>
</dbReference>
<dbReference type="HOGENOM" id="CLU_007946_3_4_0"/>
<feature type="transmembrane region" description="Helical" evidence="5">
    <location>
        <begin position="190"/>
        <end position="208"/>
    </location>
</feature>
<feature type="transmembrane region" description="Helical" evidence="5">
    <location>
        <begin position="87"/>
        <end position="113"/>
    </location>
</feature>
<reference evidence="6 7" key="1">
    <citation type="journal article" date="2009" name="Appl. Environ. Microbiol.">
        <title>Three genomes from the phylum Acidobacteria provide insight into the lifestyles of these microorganisms in soils.</title>
        <authorList>
            <person name="Ward N.L."/>
            <person name="Challacombe J.F."/>
            <person name="Janssen P.H."/>
            <person name="Henrissat B."/>
            <person name="Coutinho P.M."/>
            <person name="Wu M."/>
            <person name="Xie G."/>
            <person name="Haft D.H."/>
            <person name="Sait M."/>
            <person name="Badger J."/>
            <person name="Barabote R.D."/>
            <person name="Bradley B."/>
            <person name="Brettin T.S."/>
            <person name="Brinkac L.M."/>
            <person name="Bruce D."/>
            <person name="Creasy T."/>
            <person name="Daugherty S.C."/>
            <person name="Davidsen T.M."/>
            <person name="DeBoy R.T."/>
            <person name="Detter J.C."/>
            <person name="Dodson R.J."/>
            <person name="Durkin A.S."/>
            <person name="Ganapathy A."/>
            <person name="Gwinn-Giglio M."/>
            <person name="Han C.S."/>
            <person name="Khouri H."/>
            <person name="Kiss H."/>
            <person name="Kothari S.P."/>
            <person name="Madupu R."/>
            <person name="Nelson K.E."/>
            <person name="Nelson W.C."/>
            <person name="Paulsen I."/>
            <person name="Penn K."/>
            <person name="Ren Q."/>
            <person name="Rosovitz M.J."/>
            <person name="Selengut J.D."/>
            <person name="Shrivastava S."/>
            <person name="Sullivan S.A."/>
            <person name="Tapia R."/>
            <person name="Thompson L.S."/>
            <person name="Watkins K.L."/>
            <person name="Yang Q."/>
            <person name="Yu C."/>
            <person name="Zafar N."/>
            <person name="Zhou L."/>
            <person name="Kuske C.R."/>
        </authorList>
    </citation>
    <scope>NUCLEOTIDE SEQUENCE [LARGE SCALE GENOMIC DNA]</scope>
    <source>
        <strain evidence="6 7">Ellin345</strain>
    </source>
</reference>
<dbReference type="GO" id="GO:0016020">
    <property type="term" value="C:membrane"/>
    <property type="evidence" value="ECO:0007669"/>
    <property type="project" value="UniProtKB-SubCell"/>
</dbReference>
<evidence type="ECO:0000313" key="6">
    <source>
        <dbReference type="EMBL" id="ABF42835.1"/>
    </source>
</evidence>
<dbReference type="Gene3D" id="1.20.1740.10">
    <property type="entry name" value="Amino acid/polyamine transporter I"/>
    <property type="match status" value="1"/>
</dbReference>
<accession>Q1IJW5</accession>
<feature type="transmembrane region" description="Helical" evidence="5">
    <location>
        <begin position="324"/>
        <end position="342"/>
    </location>
</feature>
<dbReference type="RefSeq" id="WP_011524634.1">
    <property type="nucleotide sequence ID" value="NC_008009.1"/>
</dbReference>
<feature type="transmembrane region" description="Helical" evidence="5">
    <location>
        <begin position="383"/>
        <end position="406"/>
    </location>
</feature>
<feature type="transmembrane region" description="Helical" evidence="5">
    <location>
        <begin position="155"/>
        <end position="178"/>
    </location>
</feature>
<dbReference type="PANTHER" id="PTHR11785:SF512">
    <property type="entry name" value="SOBREMESA, ISOFORM B"/>
    <property type="match status" value="1"/>
</dbReference>
<proteinExistence type="predicted"/>
<organism evidence="6 7">
    <name type="scientific">Koribacter versatilis (strain Ellin345)</name>
    <dbReference type="NCBI Taxonomy" id="204669"/>
    <lineage>
        <taxon>Bacteria</taxon>
        <taxon>Pseudomonadati</taxon>
        <taxon>Acidobacteriota</taxon>
        <taxon>Terriglobia</taxon>
        <taxon>Terriglobales</taxon>
        <taxon>Candidatus Korobacteraceae</taxon>
        <taxon>Candidatus Korobacter</taxon>
    </lineage>
</organism>
<dbReference type="Proteomes" id="UP000002432">
    <property type="component" value="Chromosome"/>
</dbReference>
<feature type="transmembrane region" description="Helical" evidence="5">
    <location>
        <begin position="125"/>
        <end position="143"/>
    </location>
</feature>
<dbReference type="KEGG" id="aba:Acid345_3835"/>
<evidence type="ECO:0000256" key="3">
    <source>
        <dbReference type="ARBA" id="ARBA00022989"/>
    </source>
</evidence>
<dbReference type="InterPro" id="IPR050598">
    <property type="entry name" value="AminoAcid_Transporter"/>
</dbReference>
<dbReference type="EMBL" id="CP000360">
    <property type="protein sequence ID" value="ABF42835.1"/>
    <property type="molecule type" value="Genomic_DNA"/>
</dbReference>
<evidence type="ECO:0000256" key="1">
    <source>
        <dbReference type="ARBA" id="ARBA00004141"/>
    </source>
</evidence>
<feature type="transmembrane region" description="Helical" evidence="5">
    <location>
        <begin position="229"/>
        <end position="258"/>
    </location>
</feature>
<evidence type="ECO:0000256" key="5">
    <source>
        <dbReference type="SAM" id="Phobius"/>
    </source>
</evidence>
<evidence type="ECO:0000313" key="7">
    <source>
        <dbReference type="Proteomes" id="UP000002432"/>
    </source>
</evidence>
<dbReference type="STRING" id="204669.Acid345_3835"/>
<keyword evidence="3 5" id="KW-1133">Transmembrane helix</keyword>
<feature type="transmembrane region" description="Helical" evidence="5">
    <location>
        <begin position="348"/>
        <end position="371"/>
    </location>
</feature>
<dbReference type="eggNOG" id="COG0531">
    <property type="taxonomic scope" value="Bacteria"/>
</dbReference>
<dbReference type="Pfam" id="PF13520">
    <property type="entry name" value="AA_permease_2"/>
    <property type="match status" value="1"/>
</dbReference>
<sequence length="439" mass="46519">MPLLRTLTLRDVVLLIVGTVIGSGIFLVPGPVLRNVHNRVDLALAVWLLGGLLSLMGALTYGELGAMKPQAGGLYVYLRDCFGRPLAFLYGWALFFMMSSGSVATLAVAFSTYLRQIVPLNDIEAKIVASAMIVVVGVINVIGTRKSANVQNVATALKVAAILAMTVVLFALGGHSSATVTATTTQTGTLYSGFGLAMISVLWAYEGWQYCTFSAGEIADPQKTFPRALLVGSLVLVSVYVLANLGYLAALGAGGAAASNRVASDAIGAVLGPGFAKLISLAILVSMFSAANGLILTSPRVYYAMAQDGVFFRKLAEVHPRYQTPAFAVIAGCAWSIVLAVSGTFEQLLTYVIFTGWIFYAFGALAVFVYRRREPDAERPYRVPGYPVTPILFVLAATALVVNTVIAQPARAAVGLGLVLAGAPVYFIWNARSKRQAKD</sequence>
<dbReference type="GO" id="GO:0015179">
    <property type="term" value="F:L-amino acid transmembrane transporter activity"/>
    <property type="evidence" value="ECO:0007669"/>
    <property type="project" value="TreeGrafter"/>
</dbReference>
<keyword evidence="2 5" id="KW-0812">Transmembrane</keyword>
<evidence type="ECO:0000256" key="4">
    <source>
        <dbReference type="ARBA" id="ARBA00023136"/>
    </source>
</evidence>
<keyword evidence="7" id="KW-1185">Reference proteome</keyword>
<feature type="transmembrane region" description="Helical" evidence="5">
    <location>
        <begin position="44"/>
        <end position="66"/>
    </location>
</feature>
<feature type="transmembrane region" description="Helical" evidence="5">
    <location>
        <begin position="412"/>
        <end position="429"/>
    </location>
</feature>
<comment type="subcellular location">
    <subcellularLocation>
        <location evidence="1">Membrane</location>
        <topology evidence="1">Multi-pass membrane protein</topology>
    </subcellularLocation>
</comment>
<dbReference type="InterPro" id="IPR002293">
    <property type="entry name" value="AA/rel_permease1"/>
</dbReference>
<dbReference type="EnsemblBacteria" id="ABF42835">
    <property type="protein sequence ID" value="ABF42835"/>
    <property type="gene ID" value="Acid345_3835"/>
</dbReference>
<feature type="transmembrane region" description="Helical" evidence="5">
    <location>
        <begin position="12"/>
        <end position="32"/>
    </location>
</feature>
<name>Q1IJW5_KORVE</name>
<dbReference type="AlphaFoldDB" id="Q1IJW5"/>
<keyword evidence="4 5" id="KW-0472">Membrane</keyword>
<gene>
    <name evidence="6" type="ordered locus">Acid345_3835</name>
</gene>